<keyword evidence="3" id="KW-0349">Heme</keyword>
<dbReference type="EC" id="4.6.1.2" evidence="2"/>
<dbReference type="GO" id="GO:0046872">
    <property type="term" value="F:metal ion binding"/>
    <property type="evidence" value="ECO:0007669"/>
    <property type="project" value="UniProtKB-KW"/>
</dbReference>
<evidence type="ECO:0000256" key="1">
    <source>
        <dbReference type="ARBA" id="ARBA00001971"/>
    </source>
</evidence>
<dbReference type="Gene3D" id="6.10.250.780">
    <property type="match status" value="1"/>
</dbReference>
<keyword evidence="6" id="KW-0408">Iron</keyword>
<dbReference type="VEuPathDB" id="VectorBase:PPAI009506"/>
<feature type="domain" description="Haem NO binding associated" evidence="8">
    <location>
        <begin position="4"/>
        <end position="95"/>
    </location>
</feature>
<dbReference type="InterPro" id="IPR042463">
    <property type="entry name" value="HNOB_dom_associated_sf"/>
</dbReference>
<comment type="cofactor">
    <cofactor evidence="1">
        <name>heme</name>
        <dbReference type="ChEBI" id="CHEBI:30413"/>
    </cofactor>
</comment>
<keyword evidence="10" id="KW-1185">Reference proteome</keyword>
<keyword evidence="4" id="KW-0479">Metal-binding</keyword>
<reference evidence="9" key="1">
    <citation type="submission" date="2022-08" db="UniProtKB">
        <authorList>
            <consortium name="EnsemblMetazoa"/>
        </authorList>
    </citation>
    <scope>IDENTIFICATION</scope>
    <source>
        <strain evidence="9">Israel</strain>
    </source>
</reference>
<dbReference type="Proteomes" id="UP000092462">
    <property type="component" value="Unassembled WGS sequence"/>
</dbReference>
<dbReference type="PANTHER" id="PTHR45655:SF2">
    <property type="entry name" value="GUANYLATE CYCLASE SOLUBLE SUBUNIT BETA-1"/>
    <property type="match status" value="1"/>
</dbReference>
<evidence type="ECO:0000256" key="7">
    <source>
        <dbReference type="ARBA" id="ARBA00023293"/>
    </source>
</evidence>
<evidence type="ECO:0000259" key="8">
    <source>
        <dbReference type="Pfam" id="PF07701"/>
    </source>
</evidence>
<protein>
    <recommendedName>
        <fullName evidence="2">guanylate cyclase</fullName>
        <ecNumber evidence="2">4.6.1.2</ecNumber>
    </recommendedName>
</protein>
<organism evidence="9 10">
    <name type="scientific">Phlebotomus papatasi</name>
    <name type="common">Sandfly</name>
    <dbReference type="NCBI Taxonomy" id="29031"/>
    <lineage>
        <taxon>Eukaryota</taxon>
        <taxon>Metazoa</taxon>
        <taxon>Ecdysozoa</taxon>
        <taxon>Arthropoda</taxon>
        <taxon>Hexapoda</taxon>
        <taxon>Insecta</taxon>
        <taxon>Pterygota</taxon>
        <taxon>Neoptera</taxon>
        <taxon>Endopterygota</taxon>
        <taxon>Diptera</taxon>
        <taxon>Nematocera</taxon>
        <taxon>Psychodoidea</taxon>
        <taxon>Psychodidae</taxon>
        <taxon>Phlebotomus</taxon>
        <taxon>Phlebotomus</taxon>
    </lineage>
</organism>
<evidence type="ECO:0000256" key="3">
    <source>
        <dbReference type="ARBA" id="ARBA00022617"/>
    </source>
</evidence>
<dbReference type="AlphaFoldDB" id="A0A1B0DMB6"/>
<evidence type="ECO:0000313" key="10">
    <source>
        <dbReference type="Proteomes" id="UP000092462"/>
    </source>
</evidence>
<name>A0A1B0DMB6_PHLPP</name>
<dbReference type="GO" id="GO:0000166">
    <property type="term" value="F:nucleotide binding"/>
    <property type="evidence" value="ECO:0007669"/>
    <property type="project" value="UniProtKB-KW"/>
</dbReference>
<dbReference type="GO" id="GO:0070482">
    <property type="term" value="P:response to oxygen levels"/>
    <property type="evidence" value="ECO:0007669"/>
    <property type="project" value="TreeGrafter"/>
</dbReference>
<keyword evidence="5" id="KW-0547">Nucleotide-binding</keyword>
<dbReference type="VEuPathDB" id="VectorBase:PPAPM1_009627"/>
<proteinExistence type="predicted"/>
<evidence type="ECO:0000256" key="6">
    <source>
        <dbReference type="ARBA" id="ARBA00023004"/>
    </source>
</evidence>
<dbReference type="GO" id="GO:0019934">
    <property type="term" value="P:cGMP-mediated signaling"/>
    <property type="evidence" value="ECO:0007669"/>
    <property type="project" value="TreeGrafter"/>
</dbReference>
<evidence type="ECO:0000256" key="2">
    <source>
        <dbReference type="ARBA" id="ARBA00012202"/>
    </source>
</evidence>
<sequence length="95" mass="11254">MGEHERYLRLKGQMLYIPESDLILFQCYPSVMNLDDLTKKGLFISDVPLHDATRDLVLLSEKFEAEYKLTRNLEILTDKLQQTYRELESEKQKTD</sequence>
<dbReference type="EMBL" id="AJVK01037051">
    <property type="status" value="NOT_ANNOTATED_CDS"/>
    <property type="molecule type" value="Genomic_DNA"/>
</dbReference>
<dbReference type="InterPro" id="IPR011645">
    <property type="entry name" value="HNOB_dom_associated"/>
</dbReference>
<dbReference type="EnsemblMetazoa" id="PPAI009506-RA">
    <property type="protein sequence ID" value="PPAI009506-PA"/>
    <property type="gene ID" value="PPAI009506"/>
</dbReference>
<keyword evidence="7" id="KW-0141">cGMP biosynthesis</keyword>
<evidence type="ECO:0000313" key="9">
    <source>
        <dbReference type="EnsemblMetazoa" id="PPAI009506-PA"/>
    </source>
</evidence>
<dbReference type="GO" id="GO:0004383">
    <property type="term" value="F:guanylate cyclase activity"/>
    <property type="evidence" value="ECO:0007669"/>
    <property type="project" value="UniProtKB-EC"/>
</dbReference>
<evidence type="ECO:0000256" key="5">
    <source>
        <dbReference type="ARBA" id="ARBA00022741"/>
    </source>
</evidence>
<dbReference type="Gene3D" id="3.30.450.260">
    <property type="entry name" value="Haem NO binding associated domain"/>
    <property type="match status" value="1"/>
</dbReference>
<accession>A0A1B0DMB6</accession>
<evidence type="ECO:0000256" key="4">
    <source>
        <dbReference type="ARBA" id="ARBA00022723"/>
    </source>
</evidence>
<dbReference type="Pfam" id="PF07701">
    <property type="entry name" value="HNOBA"/>
    <property type="match status" value="1"/>
</dbReference>
<dbReference type="PANTHER" id="PTHR45655">
    <property type="entry name" value="GUANYLATE CYCLASE SOLUBLE SUBUNIT BETA-2"/>
    <property type="match status" value="1"/>
</dbReference>
<dbReference type="GO" id="GO:0008074">
    <property type="term" value="C:guanylate cyclase complex, soluble"/>
    <property type="evidence" value="ECO:0007669"/>
    <property type="project" value="TreeGrafter"/>
</dbReference>